<reference evidence="2 3" key="1">
    <citation type="journal article" date="2016" name="Mol. Biol. Evol.">
        <title>Comparative Genomics of Early-Diverging Mushroom-Forming Fungi Provides Insights into the Origins of Lignocellulose Decay Capabilities.</title>
        <authorList>
            <person name="Nagy L.G."/>
            <person name="Riley R."/>
            <person name="Tritt A."/>
            <person name="Adam C."/>
            <person name="Daum C."/>
            <person name="Floudas D."/>
            <person name="Sun H."/>
            <person name="Yadav J.S."/>
            <person name="Pangilinan J."/>
            <person name="Larsson K.H."/>
            <person name="Matsuura K."/>
            <person name="Barry K."/>
            <person name="Labutti K."/>
            <person name="Kuo R."/>
            <person name="Ohm R.A."/>
            <person name="Bhattacharya S.S."/>
            <person name="Shirouzu T."/>
            <person name="Yoshinaga Y."/>
            <person name="Martin F.M."/>
            <person name="Grigoriev I.V."/>
            <person name="Hibbett D.S."/>
        </authorList>
    </citation>
    <scope>NUCLEOTIDE SEQUENCE [LARGE SCALE GENOMIC DNA]</scope>
    <source>
        <strain evidence="2 3">HHB10207 ss-3</strain>
    </source>
</reference>
<evidence type="ECO:0008006" key="4">
    <source>
        <dbReference type="Google" id="ProtNLM"/>
    </source>
</evidence>
<accession>A0A165Y0S6</accession>
<sequence>MVSEVKVGSLLLLMISRTHSVSFASSRLFILPSKTSQSLASNPLPSHNLVLVNALLSSFPRAMRPGRSTSALPSFIMFGRLAFVKQHHRPFTPCCLSAVVRHYPNHSLIFPVALAFATA</sequence>
<protein>
    <recommendedName>
        <fullName evidence="4">Secreted protein</fullName>
    </recommendedName>
</protein>
<evidence type="ECO:0000256" key="1">
    <source>
        <dbReference type="SAM" id="SignalP"/>
    </source>
</evidence>
<feature type="chain" id="PRO_5007869124" description="Secreted protein" evidence="1">
    <location>
        <begin position="21"/>
        <end position="119"/>
    </location>
</feature>
<dbReference type="EMBL" id="KV428298">
    <property type="protein sequence ID" value="KZT32753.1"/>
    <property type="molecule type" value="Genomic_DNA"/>
</dbReference>
<dbReference type="Proteomes" id="UP000076798">
    <property type="component" value="Unassembled WGS sequence"/>
</dbReference>
<organism evidence="2 3">
    <name type="scientific">Sistotremastrum suecicum HHB10207 ss-3</name>
    <dbReference type="NCBI Taxonomy" id="1314776"/>
    <lineage>
        <taxon>Eukaryota</taxon>
        <taxon>Fungi</taxon>
        <taxon>Dikarya</taxon>
        <taxon>Basidiomycota</taxon>
        <taxon>Agaricomycotina</taxon>
        <taxon>Agaricomycetes</taxon>
        <taxon>Sistotremastrales</taxon>
        <taxon>Sistotremastraceae</taxon>
        <taxon>Sistotremastrum</taxon>
    </lineage>
</organism>
<feature type="signal peptide" evidence="1">
    <location>
        <begin position="1"/>
        <end position="20"/>
    </location>
</feature>
<proteinExistence type="predicted"/>
<gene>
    <name evidence="2" type="ORF">SISSUDRAFT_1055137</name>
</gene>
<evidence type="ECO:0000313" key="3">
    <source>
        <dbReference type="Proteomes" id="UP000076798"/>
    </source>
</evidence>
<evidence type="ECO:0000313" key="2">
    <source>
        <dbReference type="EMBL" id="KZT32753.1"/>
    </source>
</evidence>
<keyword evidence="3" id="KW-1185">Reference proteome</keyword>
<dbReference type="AlphaFoldDB" id="A0A165Y0S6"/>
<keyword evidence="1" id="KW-0732">Signal</keyword>
<name>A0A165Y0S6_9AGAM</name>